<reference evidence="3" key="1">
    <citation type="submission" date="2008-10" db="EMBL/GenBank/DDBJ databases">
        <authorList>
            <person name="Molnar K."/>
        </authorList>
    </citation>
    <scope>NUCLEOTIDE SEQUENCE [LARGE SCALE GENOMIC DNA]</scope>
    <source>
        <strain evidence="3">NRRL 15998</strain>
    </source>
</reference>
<name>D6ACN9_STRFL</name>
<dbReference type="AlphaFoldDB" id="D6ACN9"/>
<dbReference type="EMBL" id="DS999644">
    <property type="protein sequence ID" value="EFE76635.2"/>
    <property type="molecule type" value="Genomic_DNA"/>
</dbReference>
<dbReference type="Pfam" id="PF14078">
    <property type="entry name" value="DUF4259"/>
    <property type="match status" value="1"/>
</dbReference>
<evidence type="ECO:0000313" key="2">
    <source>
        <dbReference type="EMBL" id="EFE76635.2"/>
    </source>
</evidence>
<organism evidence="2 3">
    <name type="scientific">Streptomyces filamentosus NRRL 15998</name>
    <dbReference type="NCBI Taxonomy" id="457431"/>
    <lineage>
        <taxon>Bacteria</taxon>
        <taxon>Bacillati</taxon>
        <taxon>Actinomycetota</taxon>
        <taxon>Actinomycetes</taxon>
        <taxon>Kitasatosporales</taxon>
        <taxon>Streptomycetaceae</taxon>
        <taxon>Streptomyces</taxon>
    </lineage>
</organism>
<sequence>MVPVRMGTSARRTDRRGPAGTRIEGDPMGAWDIGHFDNDTAADFGGRVDDAEAEKKADVLRDVLSSVAGTGPEEYVDGGEEAVAAAALVAAQCPGGDPVTTPYGPKNPLPPLPADLRPLAVRALDRLTAKNVEPLDLWADAGADQEWLAGIAALRAVLAAA</sequence>
<evidence type="ECO:0000313" key="3">
    <source>
        <dbReference type="Proteomes" id="UP000003986"/>
    </source>
</evidence>
<gene>
    <name evidence="2" type="ORF">SSGG_04002</name>
</gene>
<proteinExistence type="predicted"/>
<reference evidence="3" key="2">
    <citation type="submission" date="2008-12" db="EMBL/GenBank/DDBJ databases">
        <title>Annotation of Streptomyces roseosporus strain NRRL 15998.</title>
        <authorList>
            <consortium name="The Broad Institute Genome Sequencing Platform"/>
            <consortium name="Broad Institute Microbial Sequencing Center"/>
            <person name="Fischbach M."/>
            <person name="Ward D."/>
            <person name="Young S."/>
            <person name="Kodira C.D."/>
            <person name="Zeng Q."/>
            <person name="Koehrsen M."/>
            <person name="Godfrey P."/>
            <person name="Alvarado L."/>
            <person name="Berlin A.M."/>
            <person name="Borenstein D."/>
            <person name="Chen Z."/>
            <person name="Engels R."/>
            <person name="Freedman E."/>
            <person name="Gellesch M."/>
            <person name="Goldberg J."/>
            <person name="Griggs A."/>
            <person name="Gujja S."/>
            <person name="Heiman D.I."/>
            <person name="Hepburn T.A."/>
            <person name="Howarth C."/>
            <person name="Jen D."/>
            <person name="Larson L."/>
            <person name="Lewis B."/>
            <person name="Mehta T."/>
            <person name="Park D."/>
            <person name="Pearson M."/>
            <person name="Roberts A."/>
            <person name="Saif S."/>
            <person name="Shea T.D."/>
            <person name="Shenoy N."/>
            <person name="Sisk P."/>
            <person name="Stolte C."/>
            <person name="Sykes S.N."/>
            <person name="Walk T."/>
            <person name="White J."/>
            <person name="Yandava C."/>
            <person name="Straight P."/>
            <person name="Clardy J."/>
            <person name="Hung D."/>
            <person name="Kolter R."/>
            <person name="Mekalanos J."/>
            <person name="Walker S."/>
            <person name="Walsh C.T."/>
            <person name="Wieland B.L.C."/>
            <person name="Ilzarbe M."/>
            <person name="Galagan J."/>
            <person name="Nusbaum C."/>
            <person name="Birren B."/>
        </authorList>
    </citation>
    <scope>NUCLEOTIDE SEQUENCE [LARGE SCALE GENOMIC DNA]</scope>
    <source>
        <strain evidence="3">NRRL 15998</strain>
    </source>
</reference>
<feature type="region of interest" description="Disordered" evidence="1">
    <location>
        <begin position="1"/>
        <end position="30"/>
    </location>
</feature>
<protein>
    <submittedName>
        <fullName evidence="2">Predicted protein</fullName>
    </submittedName>
</protein>
<dbReference type="Proteomes" id="UP000003986">
    <property type="component" value="Unassembled WGS sequence"/>
</dbReference>
<dbReference type="InterPro" id="IPR025355">
    <property type="entry name" value="DUF4259"/>
</dbReference>
<accession>D6ACN9</accession>
<evidence type="ECO:0000256" key="1">
    <source>
        <dbReference type="SAM" id="MobiDB-lite"/>
    </source>
</evidence>